<dbReference type="RefSeq" id="XP_017991094.1">
    <property type="nucleotide sequence ID" value="XM_018134551.1"/>
</dbReference>
<accession>A0A0M9VNL3</accession>
<dbReference type="Pfam" id="PF04117">
    <property type="entry name" value="Mpv17_PMP22"/>
    <property type="match status" value="1"/>
</dbReference>
<evidence type="ECO:0000256" key="2">
    <source>
        <dbReference type="ARBA" id="ARBA00006824"/>
    </source>
</evidence>
<dbReference type="GO" id="GO:0016020">
    <property type="term" value="C:membrane"/>
    <property type="evidence" value="ECO:0007669"/>
    <property type="project" value="UniProtKB-SubCell"/>
</dbReference>
<keyword evidence="8" id="KW-1185">Reference proteome</keyword>
<keyword evidence="3 6" id="KW-0812">Transmembrane</keyword>
<dbReference type="PANTHER" id="PTHR11266">
    <property type="entry name" value="PEROXISOMAL MEMBRANE PROTEIN 2, PXMP2 MPV17"/>
    <property type="match status" value="1"/>
</dbReference>
<dbReference type="VEuPathDB" id="FungiDB:Malapachy_0017"/>
<evidence type="ECO:0000313" key="7">
    <source>
        <dbReference type="EMBL" id="KOS13462.1"/>
    </source>
</evidence>
<feature type="transmembrane region" description="Helical" evidence="6">
    <location>
        <begin position="164"/>
        <end position="183"/>
    </location>
</feature>
<feature type="transmembrane region" description="Helical" evidence="6">
    <location>
        <begin position="104"/>
        <end position="122"/>
    </location>
</feature>
<dbReference type="STRING" id="77020.A0A0M9VNL3"/>
<dbReference type="Proteomes" id="UP000037751">
    <property type="component" value="Unassembled WGS sequence"/>
</dbReference>
<evidence type="ECO:0000256" key="1">
    <source>
        <dbReference type="ARBA" id="ARBA00004141"/>
    </source>
</evidence>
<evidence type="ECO:0000256" key="3">
    <source>
        <dbReference type="ARBA" id="ARBA00022692"/>
    </source>
</evidence>
<dbReference type="AlphaFoldDB" id="A0A0M9VNL3"/>
<organism evidence="7 8">
    <name type="scientific">Malassezia pachydermatis</name>
    <dbReference type="NCBI Taxonomy" id="77020"/>
    <lineage>
        <taxon>Eukaryota</taxon>
        <taxon>Fungi</taxon>
        <taxon>Dikarya</taxon>
        <taxon>Basidiomycota</taxon>
        <taxon>Ustilaginomycotina</taxon>
        <taxon>Malasseziomycetes</taxon>
        <taxon>Malasseziales</taxon>
        <taxon>Malasseziaceae</taxon>
        <taxon>Malassezia</taxon>
    </lineage>
</organism>
<sequence>MTIGSFYRRSFERRPWLTLAITNGGLTLLADVLAQSVERITRTDLAPQPDWDYARSARFLTYGTAMGPFLAEWNKFLEFKFPIRSPSGAMLVGGLARRVMADQILMAPITMGLFVGAMGMMEGRLTYESLKEKFGELYVPALLANWKIWPFLQMFNFGVLPLRMRVPFAASCGVLWNLYLSILNRSKSSDVTA</sequence>
<reference evidence="7 8" key="1">
    <citation type="submission" date="2015-07" db="EMBL/GenBank/DDBJ databases">
        <title>Draft Genome Sequence of Malassezia furfur CBS1878 and Malassezia pachydermatis CBS1879.</title>
        <authorList>
            <person name="Triana S."/>
            <person name="Ohm R."/>
            <person name="Gonzalez A."/>
            <person name="DeCock H."/>
            <person name="Restrepo S."/>
            <person name="Celis A."/>
        </authorList>
    </citation>
    <scope>NUCLEOTIDE SEQUENCE [LARGE SCALE GENOMIC DNA]</scope>
    <source>
        <strain evidence="7 8">CBS 1879</strain>
    </source>
</reference>
<evidence type="ECO:0000256" key="4">
    <source>
        <dbReference type="ARBA" id="ARBA00022989"/>
    </source>
</evidence>
<name>A0A0M9VNL3_9BASI</name>
<evidence type="ECO:0000313" key="8">
    <source>
        <dbReference type="Proteomes" id="UP000037751"/>
    </source>
</evidence>
<protein>
    <submittedName>
        <fullName evidence="7">Peroxisomal membrane protein mpv17</fullName>
    </submittedName>
</protein>
<dbReference type="EMBL" id="LGAV01000006">
    <property type="protein sequence ID" value="KOS13462.1"/>
    <property type="molecule type" value="Genomic_DNA"/>
</dbReference>
<keyword evidence="4 6" id="KW-1133">Transmembrane helix</keyword>
<gene>
    <name evidence="7" type="ORF">Malapachy_0017</name>
</gene>
<keyword evidence="5 6" id="KW-0472">Membrane</keyword>
<comment type="similarity">
    <text evidence="2 6">Belongs to the peroxisomal membrane protein PXMP2/4 family.</text>
</comment>
<dbReference type="GO" id="GO:0005739">
    <property type="term" value="C:mitochondrion"/>
    <property type="evidence" value="ECO:0007669"/>
    <property type="project" value="TreeGrafter"/>
</dbReference>
<dbReference type="OrthoDB" id="10267969at2759"/>
<comment type="caution">
    <text evidence="7">The sequence shown here is derived from an EMBL/GenBank/DDBJ whole genome shotgun (WGS) entry which is preliminary data.</text>
</comment>
<proteinExistence type="inferred from homology"/>
<dbReference type="InterPro" id="IPR007248">
    <property type="entry name" value="Mpv17_PMP22"/>
</dbReference>
<dbReference type="GeneID" id="28726426"/>
<comment type="subcellular location">
    <subcellularLocation>
        <location evidence="1">Membrane</location>
        <topology evidence="1">Multi-pass membrane protein</topology>
    </subcellularLocation>
</comment>
<dbReference type="PANTHER" id="PTHR11266:SF50">
    <property type="entry name" value="VACUOLAR MEMBRANE PROTEIN YOR292C"/>
    <property type="match status" value="1"/>
</dbReference>
<evidence type="ECO:0000256" key="6">
    <source>
        <dbReference type="RuleBase" id="RU363053"/>
    </source>
</evidence>
<evidence type="ECO:0000256" key="5">
    <source>
        <dbReference type="ARBA" id="ARBA00023136"/>
    </source>
</evidence>